<evidence type="ECO:0000313" key="3">
    <source>
        <dbReference type="Proteomes" id="UP000017023"/>
    </source>
</evidence>
<name>U2LEJ5_9BACT</name>
<dbReference type="InterPro" id="IPR001173">
    <property type="entry name" value="Glyco_trans_2-like"/>
</dbReference>
<protein>
    <submittedName>
        <fullName evidence="2">Glycosyltransferase, group 2 family protein</fullName>
        <ecNumber evidence="2">2.4.-.-</ecNumber>
    </submittedName>
</protein>
<dbReference type="Pfam" id="PF00535">
    <property type="entry name" value="Glycos_transf_2"/>
    <property type="match status" value="1"/>
</dbReference>
<proteinExistence type="predicted"/>
<dbReference type="RefSeq" id="WP_021824367.1">
    <property type="nucleotide sequence ID" value="NZ_AWGW01000003.1"/>
</dbReference>
<dbReference type="EMBL" id="AWGW01000003">
    <property type="protein sequence ID" value="ERK02908.1"/>
    <property type="molecule type" value="Genomic_DNA"/>
</dbReference>
<dbReference type="GeneID" id="78496873"/>
<dbReference type="Proteomes" id="UP000017023">
    <property type="component" value="Unassembled WGS sequence"/>
</dbReference>
<dbReference type="PANTHER" id="PTHR22916">
    <property type="entry name" value="GLYCOSYLTRANSFERASE"/>
    <property type="match status" value="1"/>
</dbReference>
<dbReference type="PANTHER" id="PTHR22916:SF3">
    <property type="entry name" value="UDP-GLCNAC:BETAGAL BETA-1,3-N-ACETYLGLUCOSAMINYLTRANSFERASE-LIKE PROTEIN 1"/>
    <property type="match status" value="1"/>
</dbReference>
<dbReference type="GO" id="GO:0016758">
    <property type="term" value="F:hexosyltransferase activity"/>
    <property type="evidence" value="ECO:0007669"/>
    <property type="project" value="UniProtKB-ARBA"/>
</dbReference>
<organism evidence="2 3">
    <name type="scientific">Segatella salivae F0493</name>
    <dbReference type="NCBI Taxonomy" id="1395125"/>
    <lineage>
        <taxon>Bacteria</taxon>
        <taxon>Pseudomonadati</taxon>
        <taxon>Bacteroidota</taxon>
        <taxon>Bacteroidia</taxon>
        <taxon>Bacteroidales</taxon>
        <taxon>Prevotellaceae</taxon>
        <taxon>Segatella</taxon>
    </lineage>
</organism>
<keyword evidence="2" id="KW-0328">Glycosyltransferase</keyword>
<feature type="domain" description="Glycosyltransferase 2-like" evidence="1">
    <location>
        <begin position="3"/>
        <end position="121"/>
    </location>
</feature>
<reference evidence="2 3" key="1">
    <citation type="submission" date="2013-08" db="EMBL/GenBank/DDBJ databases">
        <authorList>
            <person name="Durkin A.S."/>
            <person name="Haft D.R."/>
            <person name="McCorrison J."/>
            <person name="Torralba M."/>
            <person name="Gillis M."/>
            <person name="Haft D.H."/>
            <person name="Methe B."/>
            <person name="Sutton G."/>
            <person name="Nelson K.E."/>
        </authorList>
    </citation>
    <scope>NUCLEOTIDE SEQUENCE [LARGE SCALE GENOMIC DNA]</scope>
    <source>
        <strain evidence="2 3">F0493</strain>
    </source>
</reference>
<dbReference type="PATRIC" id="fig|1395125.3.peg.127"/>
<dbReference type="Gene3D" id="3.90.550.10">
    <property type="entry name" value="Spore Coat Polysaccharide Biosynthesis Protein SpsA, Chain A"/>
    <property type="match status" value="1"/>
</dbReference>
<comment type="caution">
    <text evidence="2">The sequence shown here is derived from an EMBL/GenBank/DDBJ whole genome shotgun (WGS) entry which is preliminary data.</text>
</comment>
<accession>U2LEJ5</accession>
<dbReference type="AlphaFoldDB" id="U2LEJ5"/>
<keyword evidence="2" id="KW-0808">Transferase</keyword>
<evidence type="ECO:0000313" key="2">
    <source>
        <dbReference type="EMBL" id="ERK02908.1"/>
    </source>
</evidence>
<gene>
    <name evidence="2" type="ORF">HMPREF9145_1652</name>
</gene>
<dbReference type="EC" id="2.4.-.-" evidence="2"/>
<sequence length="320" mass="37010">MISILIPVYNTASYLADCFNSVINQSYQDFEVIVIDDGSTDESAQICDEWAKKYAQFKVFHQENQGLIAARREGWKHAAGEWIMFLDSDDMLPKDSLKTLHAVAEHTDMVIGACGGGGVCAAPVNSLHAFRQQSITGGNWPISVWGKLYRKSLFEDAVFDVPRECYKGEDMLLNIKVAFRINRLPHFVNADVYTYRLRQDSITHTSSASLDYEALFDKYRIASIPKPFLSEYMNDILLSRLNGLNEVAVSDTYSLTMKHPFVKRICDDAEQAGFRLPWVYVVLLRTNIFWLKRSIGFYFRLRNFMRFRWRRLCQRFISKQ</sequence>
<evidence type="ECO:0000259" key="1">
    <source>
        <dbReference type="Pfam" id="PF00535"/>
    </source>
</evidence>
<dbReference type="CDD" id="cd00761">
    <property type="entry name" value="Glyco_tranf_GTA_type"/>
    <property type="match status" value="1"/>
</dbReference>
<dbReference type="InterPro" id="IPR029044">
    <property type="entry name" value="Nucleotide-diphossugar_trans"/>
</dbReference>
<dbReference type="SUPFAM" id="SSF53448">
    <property type="entry name" value="Nucleotide-diphospho-sugar transferases"/>
    <property type="match status" value="1"/>
</dbReference>